<protein>
    <submittedName>
        <fullName evidence="2">Uncharacterized protein</fullName>
    </submittedName>
</protein>
<dbReference type="RefSeq" id="WP_181473294.1">
    <property type="nucleotide sequence ID" value="NZ_JACEFG010000003.1"/>
</dbReference>
<name>A0A838CWH1_9BACI</name>
<dbReference type="AlphaFoldDB" id="A0A838CWH1"/>
<sequence length="51" mass="5731">MFEFFILSLVGGILGLFLLYAIISTAVRDGIDKSVVGQHIREKQLGENHRK</sequence>
<keyword evidence="3" id="KW-1185">Reference proteome</keyword>
<dbReference type="EMBL" id="JACEFG010000003">
    <property type="protein sequence ID" value="MBA2176263.1"/>
    <property type="molecule type" value="Genomic_DNA"/>
</dbReference>
<dbReference type="Proteomes" id="UP000571017">
    <property type="component" value="Unassembled WGS sequence"/>
</dbReference>
<comment type="caution">
    <text evidence="2">The sequence shown here is derived from an EMBL/GenBank/DDBJ whole genome shotgun (WGS) entry which is preliminary data.</text>
</comment>
<evidence type="ECO:0000313" key="2">
    <source>
        <dbReference type="EMBL" id="MBA2176263.1"/>
    </source>
</evidence>
<keyword evidence="1" id="KW-1133">Transmembrane helix</keyword>
<reference evidence="2 3" key="1">
    <citation type="journal article" date="2004" name="Extremophiles">
        <title>Halobacillus locisalis sp. nov., a halophilic bacterium isolated from a marine solar saltern of the Yellow Sea in Korea.</title>
        <authorList>
            <person name="Yoon J.H."/>
            <person name="Kang K.H."/>
            <person name="Oh T.K."/>
            <person name="Park Y.H."/>
        </authorList>
    </citation>
    <scope>NUCLEOTIDE SEQUENCE [LARGE SCALE GENOMIC DNA]</scope>
    <source>
        <strain evidence="2 3">KCTC 3788</strain>
    </source>
</reference>
<feature type="transmembrane region" description="Helical" evidence="1">
    <location>
        <begin position="6"/>
        <end position="23"/>
    </location>
</feature>
<gene>
    <name evidence="2" type="ORF">H0266_15300</name>
</gene>
<organism evidence="2 3">
    <name type="scientific">Halobacillus locisalis</name>
    <dbReference type="NCBI Taxonomy" id="220753"/>
    <lineage>
        <taxon>Bacteria</taxon>
        <taxon>Bacillati</taxon>
        <taxon>Bacillota</taxon>
        <taxon>Bacilli</taxon>
        <taxon>Bacillales</taxon>
        <taxon>Bacillaceae</taxon>
        <taxon>Halobacillus</taxon>
    </lineage>
</organism>
<accession>A0A838CWH1</accession>
<proteinExistence type="predicted"/>
<keyword evidence="1" id="KW-0812">Transmembrane</keyword>
<keyword evidence="1" id="KW-0472">Membrane</keyword>
<evidence type="ECO:0000256" key="1">
    <source>
        <dbReference type="SAM" id="Phobius"/>
    </source>
</evidence>
<evidence type="ECO:0000313" key="3">
    <source>
        <dbReference type="Proteomes" id="UP000571017"/>
    </source>
</evidence>